<evidence type="ECO:0000256" key="2">
    <source>
        <dbReference type="ARBA" id="ARBA00022679"/>
    </source>
</evidence>
<evidence type="ECO:0000256" key="5">
    <source>
        <dbReference type="ARBA" id="ARBA00023315"/>
    </source>
</evidence>
<keyword evidence="5" id="KW-0012">Acyltransferase</keyword>
<keyword evidence="4" id="KW-0573">Peptidoglycan synthesis</keyword>
<dbReference type="InterPro" id="IPR050644">
    <property type="entry name" value="PG_Glycine_Bridge_Synth"/>
</dbReference>
<dbReference type="Gene3D" id="3.40.630.30">
    <property type="match status" value="1"/>
</dbReference>
<keyword evidence="6" id="KW-0961">Cell wall biogenesis/degradation</keyword>
<evidence type="ECO:0000256" key="4">
    <source>
        <dbReference type="ARBA" id="ARBA00022984"/>
    </source>
</evidence>
<dbReference type="PANTHER" id="PTHR36174">
    <property type="entry name" value="LIPID II:GLYCINE GLYCYLTRANSFERASE"/>
    <property type="match status" value="1"/>
</dbReference>
<reference evidence="8" key="1">
    <citation type="journal article" date="2019" name="Int. J. Syst. Evol. Microbiol.">
        <title>The Global Catalogue of Microorganisms (GCM) 10K type strain sequencing project: providing services to taxonomists for standard genome sequencing and annotation.</title>
        <authorList>
            <consortium name="The Broad Institute Genomics Platform"/>
            <consortium name="The Broad Institute Genome Sequencing Center for Infectious Disease"/>
            <person name="Wu L."/>
            <person name="Ma J."/>
        </authorList>
    </citation>
    <scope>NUCLEOTIDE SEQUENCE [LARGE SCALE GENOMIC DNA]</scope>
    <source>
        <strain evidence="8">JCM 18019</strain>
    </source>
</reference>
<keyword evidence="2" id="KW-0808">Transferase</keyword>
<keyword evidence="3" id="KW-0133">Cell shape</keyword>
<evidence type="ECO:0000256" key="3">
    <source>
        <dbReference type="ARBA" id="ARBA00022960"/>
    </source>
</evidence>
<keyword evidence="8" id="KW-1185">Reference proteome</keyword>
<sequence>MNVKKFYTIEISDKERWEETIRSCVFYDIYHTYFYHSLESSFPSVLFVSEFNDELIAFPFKVRNIEDTGYFDLTSVYGYCGPISNKNFGELSKNHFAFFHEEFSKFCKENYIVSIFSRLHPLSDYNTFFDDFGDVANMNKTVVVDLVQPPEHQVKQYRKSTKYEIKYLRNKNFTIIKTKDSSNIDNFIEMYYKTMEKVRAFDRYYYDRDYFHGFLNNDDYEVILLMAEQNGKFAAGGIFTVVGNVMQYHLATTDESFIKDAPMKLILDEARIIAMEKNLQFLHLGGGFAGRDNDNLYLFKSGFSKNRLQFSVWKHITDTEQYDKLVAYMNIWKSVNNFFPLYRN</sequence>
<evidence type="ECO:0008006" key="9">
    <source>
        <dbReference type="Google" id="ProtNLM"/>
    </source>
</evidence>
<dbReference type="InterPro" id="IPR003447">
    <property type="entry name" value="FEMABX"/>
</dbReference>
<dbReference type="PROSITE" id="PS51191">
    <property type="entry name" value="FEMABX"/>
    <property type="match status" value="1"/>
</dbReference>
<dbReference type="InterPro" id="IPR016181">
    <property type="entry name" value="Acyl_CoA_acyltransferase"/>
</dbReference>
<dbReference type="EMBL" id="BAABHX010000002">
    <property type="protein sequence ID" value="GAA5088307.1"/>
    <property type="molecule type" value="Genomic_DNA"/>
</dbReference>
<accession>A0ABP9M2P7</accession>
<dbReference type="Proteomes" id="UP001500353">
    <property type="component" value="Unassembled WGS sequence"/>
</dbReference>
<evidence type="ECO:0000256" key="6">
    <source>
        <dbReference type="ARBA" id="ARBA00023316"/>
    </source>
</evidence>
<dbReference type="PANTHER" id="PTHR36174:SF1">
    <property type="entry name" value="LIPID II:GLYCINE GLYCYLTRANSFERASE"/>
    <property type="match status" value="1"/>
</dbReference>
<proteinExistence type="inferred from homology"/>
<evidence type="ECO:0000313" key="8">
    <source>
        <dbReference type="Proteomes" id="UP001500353"/>
    </source>
</evidence>
<protein>
    <recommendedName>
        <fullName evidence="9">GNAT family N-acetyltransferase</fullName>
    </recommendedName>
</protein>
<comment type="similarity">
    <text evidence="1">Belongs to the FemABX family.</text>
</comment>
<evidence type="ECO:0000313" key="7">
    <source>
        <dbReference type="EMBL" id="GAA5088307.1"/>
    </source>
</evidence>
<dbReference type="SUPFAM" id="SSF55729">
    <property type="entry name" value="Acyl-CoA N-acyltransferases (Nat)"/>
    <property type="match status" value="1"/>
</dbReference>
<evidence type="ECO:0000256" key="1">
    <source>
        <dbReference type="ARBA" id="ARBA00009943"/>
    </source>
</evidence>
<comment type="caution">
    <text evidence="7">The sequence shown here is derived from an EMBL/GenBank/DDBJ whole genome shotgun (WGS) entry which is preliminary data.</text>
</comment>
<dbReference type="RefSeq" id="WP_345201003.1">
    <property type="nucleotide sequence ID" value="NZ_BAABHX010000002.1"/>
</dbReference>
<organism evidence="7 8">
    <name type="scientific">Chryseobacterium ginsengisoli</name>
    <dbReference type="NCBI Taxonomy" id="363853"/>
    <lineage>
        <taxon>Bacteria</taxon>
        <taxon>Pseudomonadati</taxon>
        <taxon>Bacteroidota</taxon>
        <taxon>Flavobacteriia</taxon>
        <taxon>Flavobacteriales</taxon>
        <taxon>Weeksellaceae</taxon>
        <taxon>Chryseobacterium group</taxon>
        <taxon>Chryseobacterium</taxon>
    </lineage>
</organism>
<name>A0ABP9M2P7_9FLAO</name>
<gene>
    <name evidence="7" type="ORF">GCM10023210_11820</name>
</gene>